<dbReference type="OrthoDB" id="690068at2759"/>
<feature type="compositionally biased region" description="Polar residues" evidence="3">
    <location>
        <begin position="55"/>
        <end position="70"/>
    </location>
</feature>
<dbReference type="InParanoid" id="A0A200Q361"/>
<dbReference type="Gene3D" id="4.10.280.10">
    <property type="entry name" value="Helix-loop-helix DNA-binding domain"/>
    <property type="match status" value="1"/>
</dbReference>
<name>A0A200Q361_MACCD</name>
<feature type="compositionally biased region" description="Basic and acidic residues" evidence="3">
    <location>
        <begin position="564"/>
        <end position="574"/>
    </location>
</feature>
<dbReference type="FunCoup" id="A0A200Q361">
    <property type="interactions" value="687"/>
</dbReference>
<organism evidence="5 6">
    <name type="scientific">Macleaya cordata</name>
    <name type="common">Five-seeded plume-poppy</name>
    <name type="synonym">Bocconia cordata</name>
    <dbReference type="NCBI Taxonomy" id="56857"/>
    <lineage>
        <taxon>Eukaryota</taxon>
        <taxon>Viridiplantae</taxon>
        <taxon>Streptophyta</taxon>
        <taxon>Embryophyta</taxon>
        <taxon>Tracheophyta</taxon>
        <taxon>Spermatophyta</taxon>
        <taxon>Magnoliopsida</taxon>
        <taxon>Ranunculales</taxon>
        <taxon>Papaveraceae</taxon>
        <taxon>Papaveroideae</taxon>
        <taxon>Macleaya</taxon>
    </lineage>
</organism>
<dbReference type="STRING" id="56857.A0A200Q361"/>
<feature type="domain" description="BHLH" evidence="4">
    <location>
        <begin position="275"/>
        <end position="324"/>
    </location>
</feature>
<dbReference type="GO" id="GO:0006351">
    <property type="term" value="P:DNA-templated transcription"/>
    <property type="evidence" value="ECO:0007669"/>
    <property type="project" value="InterPro"/>
</dbReference>
<dbReference type="CDD" id="cd11453">
    <property type="entry name" value="bHLH_AtBIM_like"/>
    <property type="match status" value="1"/>
</dbReference>
<evidence type="ECO:0000256" key="2">
    <source>
        <dbReference type="ARBA" id="ARBA00023163"/>
    </source>
</evidence>
<dbReference type="EMBL" id="MVGT01003207">
    <property type="protein sequence ID" value="OVA04891.1"/>
    <property type="molecule type" value="Genomic_DNA"/>
</dbReference>
<evidence type="ECO:0000259" key="4">
    <source>
        <dbReference type="PROSITE" id="PS50888"/>
    </source>
</evidence>
<evidence type="ECO:0000256" key="3">
    <source>
        <dbReference type="SAM" id="MobiDB-lite"/>
    </source>
</evidence>
<dbReference type="Pfam" id="PF00010">
    <property type="entry name" value="HLH"/>
    <property type="match status" value="1"/>
</dbReference>
<sequence length="574" mass="63380">MELPQSRPFGTEGKKPTHDFLSLYNHSSFQHQDPRPSQGIFLKTRDFLQPLETIGKSNSKGEITVDTSTVEKPVAQTRPPSSSSSSSVEHVLPGGIGTYTISHISNFNQLVPKPEINSTTTCAVVPASSLEKKADVNKTTTISNSNSSYSGSSFSLWGESVVEKATTAKKGNNTGERHHHVLREQPAENLGQWSSEQPLQASTTPYIFRSSFSSLPSSKATSQKNQTFMDMMKSGKSLQEDEDDDEEFLTKKDVTSQKELTVRIDGKSNDQKANTPRSKHSATEQRRRSKINDRQILRDLIPLNDQKRDKASFLLEVIEYIQFLQEKVNKYEVPYQGWNQEPTKLMPWRNRHGPGESIADHSLAIKNGPGPGLMFAGKFNDHNIPITPPILANAQNPVENDRRTSAAYKPMDVDLGVANKAISLPTSMQPDMFISAARSGALAQPLQRPTCDGENMISKSETHIWQSRPCAIASGALNEQDEMAIEGGTISISNVYSQGLLNNLTKALQSSGVDLSQASISVQIDLGKQPISRLTTTKDHENPSSSNRRMARSRDASSGEDWEQAQKRLKTEKS</sequence>
<accession>A0A200Q361</accession>
<dbReference type="Proteomes" id="UP000195402">
    <property type="component" value="Unassembled WGS sequence"/>
</dbReference>
<keyword evidence="6" id="KW-1185">Reference proteome</keyword>
<dbReference type="PANTHER" id="PTHR46412">
    <property type="entry name" value="BES1-INTERACTING MYC-LIKE PROTEIN"/>
    <property type="match status" value="1"/>
</dbReference>
<dbReference type="PANTHER" id="PTHR46412:SF6">
    <property type="entry name" value="TRANSCRIPTION FACTOR BIM2"/>
    <property type="match status" value="1"/>
</dbReference>
<dbReference type="GO" id="GO:0003700">
    <property type="term" value="F:DNA-binding transcription factor activity"/>
    <property type="evidence" value="ECO:0007669"/>
    <property type="project" value="InterPro"/>
</dbReference>
<comment type="caution">
    <text evidence="5">The sequence shown here is derived from an EMBL/GenBank/DDBJ whole genome shotgun (WGS) entry which is preliminary data.</text>
</comment>
<dbReference type="SMART" id="SM00353">
    <property type="entry name" value="HLH"/>
    <property type="match status" value="1"/>
</dbReference>
<dbReference type="InterPro" id="IPR044295">
    <property type="entry name" value="BIM1/2/3"/>
</dbReference>
<reference evidence="5 6" key="1">
    <citation type="journal article" date="2017" name="Mol. Plant">
        <title>The Genome of Medicinal Plant Macleaya cordata Provides New Insights into Benzylisoquinoline Alkaloids Metabolism.</title>
        <authorList>
            <person name="Liu X."/>
            <person name="Liu Y."/>
            <person name="Huang P."/>
            <person name="Ma Y."/>
            <person name="Qing Z."/>
            <person name="Tang Q."/>
            <person name="Cao H."/>
            <person name="Cheng P."/>
            <person name="Zheng Y."/>
            <person name="Yuan Z."/>
            <person name="Zhou Y."/>
            <person name="Liu J."/>
            <person name="Tang Z."/>
            <person name="Zhuo Y."/>
            <person name="Zhang Y."/>
            <person name="Yu L."/>
            <person name="Huang J."/>
            <person name="Yang P."/>
            <person name="Peng Q."/>
            <person name="Zhang J."/>
            <person name="Jiang W."/>
            <person name="Zhang Z."/>
            <person name="Lin K."/>
            <person name="Ro D.K."/>
            <person name="Chen X."/>
            <person name="Xiong X."/>
            <person name="Shang Y."/>
            <person name="Huang S."/>
            <person name="Zeng J."/>
        </authorList>
    </citation>
    <scope>NUCLEOTIDE SEQUENCE [LARGE SCALE GENOMIC DNA]</scope>
    <source>
        <strain evidence="6">cv. BLH2017</strain>
        <tissue evidence="5">Root</tissue>
    </source>
</reference>
<dbReference type="OMA" id="SIEKKGH"/>
<gene>
    <name evidence="5" type="ORF">BVC80_1215g22</name>
</gene>
<dbReference type="SUPFAM" id="SSF47459">
    <property type="entry name" value="HLH, helix-loop-helix DNA-binding domain"/>
    <property type="match status" value="1"/>
</dbReference>
<keyword evidence="2" id="KW-0804">Transcription</keyword>
<evidence type="ECO:0000313" key="6">
    <source>
        <dbReference type="Proteomes" id="UP000195402"/>
    </source>
</evidence>
<feature type="region of interest" description="Disordered" evidence="3">
    <location>
        <begin position="531"/>
        <end position="574"/>
    </location>
</feature>
<dbReference type="InterPro" id="IPR036638">
    <property type="entry name" value="HLH_DNA-bd_sf"/>
</dbReference>
<dbReference type="GO" id="GO:0046983">
    <property type="term" value="F:protein dimerization activity"/>
    <property type="evidence" value="ECO:0007669"/>
    <property type="project" value="InterPro"/>
</dbReference>
<evidence type="ECO:0000256" key="1">
    <source>
        <dbReference type="ARBA" id="ARBA00023015"/>
    </source>
</evidence>
<feature type="compositionally biased region" description="Basic and acidic residues" evidence="3">
    <location>
        <begin position="248"/>
        <end position="270"/>
    </location>
</feature>
<proteinExistence type="predicted"/>
<dbReference type="AlphaFoldDB" id="A0A200Q361"/>
<feature type="region of interest" description="Disordered" evidence="3">
    <location>
        <begin position="234"/>
        <end position="291"/>
    </location>
</feature>
<evidence type="ECO:0000313" key="5">
    <source>
        <dbReference type="EMBL" id="OVA04891.1"/>
    </source>
</evidence>
<dbReference type="PROSITE" id="PS50888">
    <property type="entry name" value="BHLH"/>
    <property type="match status" value="1"/>
</dbReference>
<feature type="compositionally biased region" description="Basic and acidic residues" evidence="3">
    <location>
        <begin position="281"/>
        <end position="291"/>
    </location>
</feature>
<dbReference type="InterPro" id="IPR011598">
    <property type="entry name" value="bHLH_dom"/>
</dbReference>
<protein>
    <submittedName>
        <fullName evidence="5">Myc-type</fullName>
    </submittedName>
</protein>
<feature type="region of interest" description="Disordered" evidence="3">
    <location>
        <begin position="53"/>
        <end position="89"/>
    </location>
</feature>
<keyword evidence="1" id="KW-0805">Transcription regulation</keyword>